<dbReference type="PANTHER" id="PTHR23511">
    <property type="entry name" value="SYNAPTIC VESICLE GLYCOPROTEIN 2"/>
    <property type="match status" value="1"/>
</dbReference>
<keyword evidence="4" id="KW-1133">Transmembrane helix</keyword>
<evidence type="ECO:0000256" key="3">
    <source>
        <dbReference type="ARBA" id="ARBA00022692"/>
    </source>
</evidence>
<feature type="chain" id="PRO_5044724563" description="Secreted protein" evidence="7">
    <location>
        <begin position="22"/>
        <end position="105"/>
    </location>
</feature>
<dbReference type="InterPro" id="IPR036259">
    <property type="entry name" value="MFS_trans_sf"/>
</dbReference>
<dbReference type="EMBL" id="JBJKTR010000004">
    <property type="protein sequence ID" value="KAL3370748.1"/>
    <property type="molecule type" value="Genomic_DNA"/>
</dbReference>
<keyword evidence="3" id="KW-0812">Transmembrane</keyword>
<keyword evidence="5" id="KW-0472">Membrane</keyword>
<comment type="subcellular location">
    <subcellularLocation>
        <location evidence="1">Membrane</location>
        <topology evidence="1">Multi-pass membrane protein</topology>
    </subcellularLocation>
</comment>
<proteinExistence type="inferred from homology"/>
<dbReference type="InterPro" id="IPR005828">
    <property type="entry name" value="MFS_sugar_transport-like"/>
</dbReference>
<evidence type="ECO:0000256" key="4">
    <source>
        <dbReference type="ARBA" id="ARBA00022989"/>
    </source>
</evidence>
<dbReference type="EMBL" id="JBJKTR010000004">
    <property type="protein sequence ID" value="KAL3370747.1"/>
    <property type="molecule type" value="Genomic_DNA"/>
</dbReference>
<evidence type="ECO:0000313" key="9">
    <source>
        <dbReference type="Proteomes" id="UP001627284"/>
    </source>
</evidence>
<name>A0ABD2UQ98_9SOLN</name>
<reference evidence="8 9" key="1">
    <citation type="submission" date="2024-05" db="EMBL/GenBank/DDBJ databases">
        <title>De novo assembly of an allotetraploid wild potato.</title>
        <authorList>
            <person name="Hosaka A.J."/>
        </authorList>
    </citation>
    <scope>NUCLEOTIDE SEQUENCE [LARGE SCALE GENOMIC DNA]</scope>
    <source>
        <tissue evidence="8">Young leaves</tissue>
    </source>
</reference>
<evidence type="ECO:0000313" key="8">
    <source>
        <dbReference type="EMBL" id="KAL3370748.1"/>
    </source>
</evidence>
<dbReference type="Gene3D" id="1.20.1250.20">
    <property type="entry name" value="MFS general substrate transporter like domains"/>
    <property type="match status" value="1"/>
</dbReference>
<dbReference type="Proteomes" id="UP001627284">
    <property type="component" value="Unassembled WGS sequence"/>
</dbReference>
<evidence type="ECO:0008006" key="10">
    <source>
        <dbReference type="Google" id="ProtNLM"/>
    </source>
</evidence>
<dbReference type="PANTHER" id="PTHR23511:SF5">
    <property type="entry name" value="MAJOR FACILITATOR-TYPE TRANSPORTER HXNZ-RELATED"/>
    <property type="match status" value="1"/>
</dbReference>
<keyword evidence="7" id="KW-0732">Signal</keyword>
<dbReference type="Pfam" id="PF00083">
    <property type="entry name" value="Sugar_tr"/>
    <property type="match status" value="1"/>
</dbReference>
<feature type="signal peptide" evidence="7">
    <location>
        <begin position="1"/>
        <end position="21"/>
    </location>
</feature>
<dbReference type="GO" id="GO:0016020">
    <property type="term" value="C:membrane"/>
    <property type="evidence" value="ECO:0007669"/>
    <property type="project" value="UniProtKB-SubCell"/>
</dbReference>
<keyword evidence="2" id="KW-0813">Transport</keyword>
<organism evidence="8 9">
    <name type="scientific">Solanum stoloniferum</name>
    <dbReference type="NCBI Taxonomy" id="62892"/>
    <lineage>
        <taxon>Eukaryota</taxon>
        <taxon>Viridiplantae</taxon>
        <taxon>Streptophyta</taxon>
        <taxon>Embryophyta</taxon>
        <taxon>Tracheophyta</taxon>
        <taxon>Spermatophyta</taxon>
        <taxon>Magnoliopsida</taxon>
        <taxon>eudicotyledons</taxon>
        <taxon>Gunneridae</taxon>
        <taxon>Pentapetalae</taxon>
        <taxon>asterids</taxon>
        <taxon>lamiids</taxon>
        <taxon>Solanales</taxon>
        <taxon>Solanaceae</taxon>
        <taxon>Solanoideae</taxon>
        <taxon>Solaneae</taxon>
        <taxon>Solanum</taxon>
    </lineage>
</organism>
<comment type="caution">
    <text evidence="8">The sequence shown here is derived from an EMBL/GenBank/DDBJ whole genome shotgun (WGS) entry which is preliminary data.</text>
</comment>
<sequence length="105" mass="11730">MPRLGWKWPLALSSKPSFVELLLFVFTVESPRYMCTMGQTSDACDMLKKIEMLNKTQLSPRKLVSSQLTEELHSLGKNNISSVKSSFSSLLVLLSPALGRNTLLI</sequence>
<evidence type="ECO:0000256" key="1">
    <source>
        <dbReference type="ARBA" id="ARBA00004141"/>
    </source>
</evidence>
<evidence type="ECO:0000256" key="5">
    <source>
        <dbReference type="ARBA" id="ARBA00023136"/>
    </source>
</evidence>
<evidence type="ECO:0000256" key="6">
    <source>
        <dbReference type="ARBA" id="ARBA00044504"/>
    </source>
</evidence>
<gene>
    <name evidence="8" type="ORF">AABB24_007669</name>
</gene>
<evidence type="ECO:0000256" key="2">
    <source>
        <dbReference type="ARBA" id="ARBA00022448"/>
    </source>
</evidence>
<evidence type="ECO:0000256" key="7">
    <source>
        <dbReference type="SAM" id="SignalP"/>
    </source>
</evidence>
<protein>
    <recommendedName>
        <fullName evidence="10">Secreted protein</fullName>
    </recommendedName>
</protein>
<accession>A0ABD2UQ98</accession>
<comment type="similarity">
    <text evidence="6">Belongs to the major facilitator superfamily. Phosphate:H(+) symporter (TC 2.A.1.9) family.</text>
</comment>
<keyword evidence="9" id="KW-1185">Reference proteome</keyword>
<dbReference type="AlphaFoldDB" id="A0ABD2UQ98"/>